<dbReference type="AlphaFoldDB" id="A0A6A6TM53"/>
<keyword evidence="2" id="KW-1185">Reference proteome</keyword>
<accession>A0A6A6TM53</accession>
<dbReference type="OrthoDB" id="3914127at2759"/>
<organism evidence="1 2">
    <name type="scientific">Lophiostoma macrostomum CBS 122681</name>
    <dbReference type="NCBI Taxonomy" id="1314788"/>
    <lineage>
        <taxon>Eukaryota</taxon>
        <taxon>Fungi</taxon>
        <taxon>Dikarya</taxon>
        <taxon>Ascomycota</taxon>
        <taxon>Pezizomycotina</taxon>
        <taxon>Dothideomycetes</taxon>
        <taxon>Pleosporomycetidae</taxon>
        <taxon>Pleosporales</taxon>
        <taxon>Lophiostomataceae</taxon>
        <taxon>Lophiostoma</taxon>
    </lineage>
</organism>
<dbReference type="EMBL" id="MU004305">
    <property type="protein sequence ID" value="KAF2659664.1"/>
    <property type="molecule type" value="Genomic_DNA"/>
</dbReference>
<name>A0A6A6TM53_9PLEO</name>
<gene>
    <name evidence="1" type="ORF">K491DRAFT_775375</name>
</gene>
<sequence>MPVYTLVFAMVDITPEDWSAFVKGCSMKVGPVLPGETEKELNVYILVHCSSHKNFDTATEQVEATVKTEFSSSVWTDIKNTFLTLATPDRNVNEFYFLAVDEQALKEKKVLFIEFEEDDVGNEGDAVTKVTTWRRHRIPYGEIGNILAYFTVKGGWLSKETETEYLEEEVKEST</sequence>
<protein>
    <submittedName>
        <fullName evidence="1">Uncharacterized protein</fullName>
    </submittedName>
</protein>
<evidence type="ECO:0000313" key="2">
    <source>
        <dbReference type="Proteomes" id="UP000799324"/>
    </source>
</evidence>
<reference evidence="1" key="1">
    <citation type="journal article" date="2020" name="Stud. Mycol.">
        <title>101 Dothideomycetes genomes: a test case for predicting lifestyles and emergence of pathogens.</title>
        <authorList>
            <person name="Haridas S."/>
            <person name="Albert R."/>
            <person name="Binder M."/>
            <person name="Bloem J."/>
            <person name="Labutti K."/>
            <person name="Salamov A."/>
            <person name="Andreopoulos B."/>
            <person name="Baker S."/>
            <person name="Barry K."/>
            <person name="Bills G."/>
            <person name="Bluhm B."/>
            <person name="Cannon C."/>
            <person name="Castanera R."/>
            <person name="Culley D."/>
            <person name="Daum C."/>
            <person name="Ezra D."/>
            <person name="Gonzalez J."/>
            <person name="Henrissat B."/>
            <person name="Kuo A."/>
            <person name="Liang C."/>
            <person name="Lipzen A."/>
            <person name="Lutzoni F."/>
            <person name="Magnuson J."/>
            <person name="Mondo S."/>
            <person name="Nolan M."/>
            <person name="Ohm R."/>
            <person name="Pangilinan J."/>
            <person name="Park H.-J."/>
            <person name="Ramirez L."/>
            <person name="Alfaro M."/>
            <person name="Sun H."/>
            <person name="Tritt A."/>
            <person name="Yoshinaga Y."/>
            <person name="Zwiers L.-H."/>
            <person name="Turgeon B."/>
            <person name="Goodwin S."/>
            <person name="Spatafora J."/>
            <person name="Crous P."/>
            <person name="Grigoriev I."/>
        </authorList>
    </citation>
    <scope>NUCLEOTIDE SEQUENCE</scope>
    <source>
        <strain evidence="1">CBS 122681</strain>
    </source>
</reference>
<dbReference type="Proteomes" id="UP000799324">
    <property type="component" value="Unassembled WGS sequence"/>
</dbReference>
<proteinExistence type="predicted"/>
<evidence type="ECO:0000313" key="1">
    <source>
        <dbReference type="EMBL" id="KAF2659664.1"/>
    </source>
</evidence>